<sequence>MRILCLAAQVVHLGAKVVDLFPEVVLLGLQVQDLLVLLGHRLLVTGHLLHCRPVLLEQLSLLLFHLLELHLQGALLARQLDAAPLRLILGAQHFFQLALHFLQLHLCPLPCLHGCRFGKLCVFQLVLELPEQGPGRLSVPGPLQPLLGVLQQGSGAPEVPAQPPLNLGIPRRGQGTQLPQAPLQLLALPRQGLPLLLLGLQQRLQVAQLLAGGGPCLVHLFFPEGDLPLVLLTLLLQGHLQPQLGLLQQLHLAGQVLQLLLLLPRLPLQLLLATLQLGHLLLSVAAEAELVHLPTQAAEFVVLRVQLRAHGRQLLLQGQLLRVQRFLLALHLLPLRPLLPHTLRRSAELSVKPALLALQLGVPGHVLLDKQLEVLQLGGQLLGLALPLADRLAPFLQAVQGLRQPLLGGLPCKQLLLQLLLVLLAGLAPSHLCLTHRSLILLLVHGRTANTVVLVREVPIEVGRTQHAALHGLHLQPVLLLLQLATAGLKFPDFLVETQPLRCLGLEHLGGLRGRRLLLAQVRPEISDLRFEQVVVLPQLRALLLRLLQFGPELPHLLQGGLELLLGAVHVEHGGNLDKEAPPGPAADLEKPAHIALDAAQGHRLHLPLLVAPACQEAPCAGLQPHHFFGQPLIPLSLELGQRACPQKDLAESQSVAARLHVQVAQEGLHRRPLVPALGRAVRRGQQRVAPPELRVLQVLRKALLAQAHRIQHLRPLQLRAHQGHVEVGVICGTTRPLLQGLHAGHQAVHKVQPRAPQHLQHPVRGVLDL</sequence>
<reference evidence="1" key="1">
    <citation type="submission" date="2019-12" db="EMBL/GenBank/DDBJ databases">
        <title>An insight into the sialome of adult female Ixodes ricinus ticks feeding for 6 days.</title>
        <authorList>
            <person name="Perner J."/>
            <person name="Ribeiro J.M.C."/>
        </authorList>
    </citation>
    <scope>NUCLEOTIDE SEQUENCE</scope>
    <source>
        <strain evidence="1">Semi-engorged</strain>
        <tissue evidence="1">Salivary glands</tissue>
    </source>
</reference>
<proteinExistence type="predicted"/>
<dbReference type="EMBL" id="GIFC01018519">
    <property type="protein sequence ID" value="MXV00603.1"/>
    <property type="molecule type" value="Transcribed_RNA"/>
</dbReference>
<accession>A0A6B0VF21</accession>
<evidence type="ECO:0000313" key="1">
    <source>
        <dbReference type="EMBL" id="MXV00603.1"/>
    </source>
</evidence>
<organism evidence="1">
    <name type="scientific">Ixodes ricinus</name>
    <name type="common">Common tick</name>
    <name type="synonym">Acarus ricinus</name>
    <dbReference type="NCBI Taxonomy" id="34613"/>
    <lineage>
        <taxon>Eukaryota</taxon>
        <taxon>Metazoa</taxon>
        <taxon>Ecdysozoa</taxon>
        <taxon>Arthropoda</taxon>
        <taxon>Chelicerata</taxon>
        <taxon>Arachnida</taxon>
        <taxon>Acari</taxon>
        <taxon>Parasitiformes</taxon>
        <taxon>Ixodida</taxon>
        <taxon>Ixodoidea</taxon>
        <taxon>Ixodidae</taxon>
        <taxon>Ixodinae</taxon>
        <taxon>Ixodes</taxon>
    </lineage>
</organism>
<protein>
    <submittedName>
        <fullName evidence="1">Uncharacterized protein</fullName>
    </submittedName>
</protein>
<name>A0A6B0VF21_IXORI</name>
<dbReference type="AlphaFoldDB" id="A0A6B0VF21"/>